<name>A0A317CDQ7_9GAMM</name>
<dbReference type="PROSITE" id="PS51257">
    <property type="entry name" value="PROKAR_LIPOPROTEIN"/>
    <property type="match status" value="1"/>
</dbReference>
<evidence type="ECO:0000256" key="1">
    <source>
        <dbReference type="SAM" id="SignalP"/>
    </source>
</evidence>
<protein>
    <submittedName>
        <fullName evidence="2">Uncharacterized protein</fullName>
    </submittedName>
</protein>
<organism evidence="2 3">
    <name type="scientific">Leucothrix arctica</name>
    <dbReference type="NCBI Taxonomy" id="1481894"/>
    <lineage>
        <taxon>Bacteria</taxon>
        <taxon>Pseudomonadati</taxon>
        <taxon>Pseudomonadota</taxon>
        <taxon>Gammaproteobacteria</taxon>
        <taxon>Thiotrichales</taxon>
        <taxon>Thiotrichaceae</taxon>
        <taxon>Leucothrix</taxon>
    </lineage>
</organism>
<dbReference type="RefSeq" id="WP_109823098.1">
    <property type="nucleotide sequence ID" value="NZ_QGKL01000028.1"/>
</dbReference>
<dbReference type="Proteomes" id="UP000245506">
    <property type="component" value="Unassembled WGS sequence"/>
</dbReference>
<comment type="caution">
    <text evidence="2">The sequence shown here is derived from an EMBL/GenBank/DDBJ whole genome shotgun (WGS) entry which is preliminary data.</text>
</comment>
<proteinExistence type="predicted"/>
<feature type="chain" id="PRO_5016384649" evidence="1">
    <location>
        <begin position="22"/>
        <end position="154"/>
    </location>
</feature>
<gene>
    <name evidence="2" type="ORF">DKT75_09015</name>
</gene>
<keyword evidence="1" id="KW-0732">Signal</keyword>
<reference evidence="2 3" key="1">
    <citation type="submission" date="2018-05" db="EMBL/GenBank/DDBJ databases">
        <title>Leucothrix arctica sp. nov., isolated from Arctic seawater.</title>
        <authorList>
            <person name="Choi A."/>
            <person name="Baek K."/>
        </authorList>
    </citation>
    <scope>NUCLEOTIDE SEQUENCE [LARGE SCALE GENOMIC DNA]</scope>
    <source>
        <strain evidence="2 3">IMCC9719</strain>
    </source>
</reference>
<evidence type="ECO:0000313" key="3">
    <source>
        <dbReference type="Proteomes" id="UP000245506"/>
    </source>
</evidence>
<dbReference type="EMBL" id="QGKL01000028">
    <property type="protein sequence ID" value="PWQ96517.1"/>
    <property type="molecule type" value="Genomic_DNA"/>
</dbReference>
<dbReference type="AlphaFoldDB" id="A0A317CDQ7"/>
<dbReference type="OrthoDB" id="8479380at2"/>
<accession>A0A317CDQ7</accession>
<feature type="signal peptide" evidence="1">
    <location>
        <begin position="1"/>
        <end position="21"/>
    </location>
</feature>
<evidence type="ECO:0000313" key="2">
    <source>
        <dbReference type="EMBL" id="PWQ96517.1"/>
    </source>
</evidence>
<sequence>MQLKILTLALLLSAAPQLSIAAPSINTMQGCQGVIDFVDKKLSTAPAKYPQTDVQSIRKGLKGYNQYIQKDIVTPGLLAFTSGDKAKADALQVQVNAYKTNIVTNLMKRYPQNRLFADHAISINDCAKEAVPAGQALEDLKVALHTIIKLAKME</sequence>
<keyword evidence="3" id="KW-1185">Reference proteome</keyword>